<sequence>MPNSCSAYKCKERYKKEEKENAEVQQSFFRFPCHNEELLSEWVAAVGRNNWYPSKTSVLCRNHFLEPIPAQKRPFASESDINIIAPSASLASFFYSSGEVPSCKVFKPAMLPSTKIKKLQLLVKKKNKKIKQLQRK</sequence>
<name>A0A7D9LTU6_PARCT</name>
<dbReference type="PANTHER" id="PTHR46927:SF3">
    <property type="entry name" value="THAP-TYPE DOMAIN-CONTAINING PROTEIN"/>
    <property type="match status" value="1"/>
</dbReference>
<accession>A0A7D9LTU6</accession>
<evidence type="ECO:0000256" key="1">
    <source>
        <dbReference type="ARBA" id="ARBA00022723"/>
    </source>
</evidence>
<dbReference type="EMBL" id="CACRXK020021980">
    <property type="protein sequence ID" value="CAB4036390.1"/>
    <property type="molecule type" value="Genomic_DNA"/>
</dbReference>
<dbReference type="GO" id="GO:0003677">
    <property type="term" value="F:DNA binding"/>
    <property type="evidence" value="ECO:0007669"/>
    <property type="project" value="UniProtKB-UniRule"/>
</dbReference>
<dbReference type="Pfam" id="PF05485">
    <property type="entry name" value="THAP"/>
    <property type="match status" value="1"/>
</dbReference>
<proteinExistence type="predicted"/>
<dbReference type="PANTHER" id="PTHR46927">
    <property type="entry name" value="AGAP005574-PA"/>
    <property type="match status" value="1"/>
</dbReference>
<evidence type="ECO:0000313" key="6">
    <source>
        <dbReference type="Proteomes" id="UP001152795"/>
    </source>
</evidence>
<keyword evidence="6" id="KW-1185">Reference proteome</keyword>
<protein>
    <submittedName>
        <fullName evidence="5">THAP domain-containing 1-like</fullName>
    </submittedName>
</protein>
<dbReference type="AlphaFoldDB" id="A0A7D9LTU6"/>
<dbReference type="InterPro" id="IPR052224">
    <property type="entry name" value="THAP_domain_protein"/>
</dbReference>
<evidence type="ECO:0000256" key="3">
    <source>
        <dbReference type="ARBA" id="ARBA00022833"/>
    </source>
</evidence>
<evidence type="ECO:0000313" key="5">
    <source>
        <dbReference type="EMBL" id="CAB4036390.1"/>
    </source>
</evidence>
<keyword evidence="2" id="KW-0863">Zinc-finger</keyword>
<evidence type="ECO:0000256" key="4">
    <source>
        <dbReference type="ARBA" id="ARBA00023125"/>
    </source>
</evidence>
<gene>
    <name evidence="5" type="ORF">PACLA_8A029301</name>
</gene>
<keyword evidence="1" id="KW-0479">Metal-binding</keyword>
<dbReference type="SUPFAM" id="SSF57716">
    <property type="entry name" value="Glucocorticoid receptor-like (DNA-binding domain)"/>
    <property type="match status" value="1"/>
</dbReference>
<dbReference type="Proteomes" id="UP001152795">
    <property type="component" value="Unassembled WGS sequence"/>
</dbReference>
<organism evidence="5 6">
    <name type="scientific">Paramuricea clavata</name>
    <name type="common">Red gorgonian</name>
    <name type="synonym">Violescent sea-whip</name>
    <dbReference type="NCBI Taxonomy" id="317549"/>
    <lineage>
        <taxon>Eukaryota</taxon>
        <taxon>Metazoa</taxon>
        <taxon>Cnidaria</taxon>
        <taxon>Anthozoa</taxon>
        <taxon>Octocorallia</taxon>
        <taxon>Malacalcyonacea</taxon>
        <taxon>Plexauridae</taxon>
        <taxon>Paramuricea</taxon>
    </lineage>
</organism>
<reference evidence="5" key="1">
    <citation type="submission" date="2020-04" db="EMBL/GenBank/DDBJ databases">
        <authorList>
            <person name="Alioto T."/>
            <person name="Alioto T."/>
            <person name="Gomez Garrido J."/>
        </authorList>
    </citation>
    <scope>NUCLEOTIDE SEQUENCE</scope>
    <source>
        <strain evidence="5">A484AB</strain>
    </source>
</reference>
<dbReference type="GO" id="GO:0008270">
    <property type="term" value="F:zinc ion binding"/>
    <property type="evidence" value="ECO:0007669"/>
    <property type="project" value="UniProtKB-KW"/>
</dbReference>
<dbReference type="InterPro" id="IPR006612">
    <property type="entry name" value="THAP_Znf"/>
</dbReference>
<dbReference type="OrthoDB" id="5982876at2759"/>
<keyword evidence="4" id="KW-0238">DNA-binding</keyword>
<keyword evidence="3" id="KW-0862">Zinc</keyword>
<dbReference type="PROSITE" id="PS50950">
    <property type="entry name" value="ZF_THAP"/>
    <property type="match status" value="1"/>
</dbReference>
<evidence type="ECO:0000256" key="2">
    <source>
        <dbReference type="ARBA" id="ARBA00022771"/>
    </source>
</evidence>
<comment type="caution">
    <text evidence="5">The sequence shown here is derived from an EMBL/GenBank/DDBJ whole genome shotgun (WGS) entry which is preliminary data.</text>
</comment>